<accession>A0A059G8R7</accession>
<reference evidence="2 3" key="1">
    <citation type="journal article" date="2014" name="Antonie Van Leeuwenhoek">
        <title>Hyphomonas beringensis sp. nov. and Hyphomonas chukchiensis sp. nov., isolated from surface seawater of the Bering Sea and Chukchi Sea.</title>
        <authorList>
            <person name="Li C."/>
            <person name="Lai Q."/>
            <person name="Li G."/>
            <person name="Dong C."/>
            <person name="Wang J."/>
            <person name="Liao Y."/>
            <person name="Shao Z."/>
        </authorList>
    </citation>
    <scope>NUCLEOTIDE SEQUENCE [LARGE SCALE GENOMIC DNA]</scope>
    <source>
        <strain evidence="2 3">SCH89</strain>
    </source>
</reference>
<keyword evidence="3" id="KW-1185">Reference proteome</keyword>
<evidence type="ECO:0000313" key="3">
    <source>
        <dbReference type="Proteomes" id="UP000024942"/>
    </source>
</evidence>
<evidence type="ECO:0000256" key="1">
    <source>
        <dbReference type="SAM" id="MobiDB-lite"/>
    </source>
</evidence>
<dbReference type="EMBL" id="ARYL01000008">
    <property type="protein sequence ID" value="KDA03124.1"/>
    <property type="molecule type" value="Genomic_DNA"/>
</dbReference>
<proteinExistence type="predicted"/>
<organism evidence="2 3">
    <name type="scientific">Hyphomonas oceanitis SCH89</name>
    <dbReference type="NCBI Taxonomy" id="1280953"/>
    <lineage>
        <taxon>Bacteria</taxon>
        <taxon>Pseudomonadati</taxon>
        <taxon>Pseudomonadota</taxon>
        <taxon>Alphaproteobacteria</taxon>
        <taxon>Hyphomonadales</taxon>
        <taxon>Hyphomonadaceae</taxon>
        <taxon>Hyphomonas</taxon>
    </lineage>
</organism>
<evidence type="ECO:0000313" key="2">
    <source>
        <dbReference type="EMBL" id="KDA03124.1"/>
    </source>
</evidence>
<protein>
    <submittedName>
        <fullName evidence="2">Uncharacterized protein</fullName>
    </submittedName>
</protein>
<gene>
    <name evidence="2" type="ORF">HOC_06958</name>
</gene>
<name>A0A059G8R7_9PROT</name>
<feature type="region of interest" description="Disordered" evidence="1">
    <location>
        <begin position="1"/>
        <end position="27"/>
    </location>
</feature>
<dbReference type="Proteomes" id="UP000024942">
    <property type="component" value="Unassembled WGS sequence"/>
</dbReference>
<feature type="compositionally biased region" description="Basic and acidic residues" evidence="1">
    <location>
        <begin position="1"/>
        <end position="11"/>
    </location>
</feature>
<sequence length="158" mass="17166">MPGKKTDHHISEGNWPRNQKEPAVAGASASDSVATYAGVSRSASSAAPVRTLSDAAAHLLPHFRAITGFLNRYGRPEDELISQFLESMISTSPANMRVGMAELEARFFQFLDVTKHNNLHAIHLSSGVETKVITHMTLHDLSKILKVNPGIYSSDTGQ</sequence>
<comment type="caution">
    <text evidence="2">The sequence shown here is derived from an EMBL/GenBank/DDBJ whole genome shotgun (WGS) entry which is preliminary data.</text>
</comment>
<dbReference type="AlphaFoldDB" id="A0A059G8R7"/>